<name>A0A518DFP0_9BACT</name>
<evidence type="ECO:0000313" key="2">
    <source>
        <dbReference type="EMBL" id="QDU90268.1"/>
    </source>
</evidence>
<dbReference type="Gene3D" id="3.30.420.10">
    <property type="entry name" value="Ribonuclease H-like superfamily/Ribonuclease H"/>
    <property type="match status" value="1"/>
</dbReference>
<dbReference type="RefSeq" id="WP_197526958.1">
    <property type="nucleotide sequence ID" value="NZ_CP036291.1"/>
</dbReference>
<dbReference type="EMBL" id="CP036291">
    <property type="protein sequence ID" value="QDU90268.1"/>
    <property type="molecule type" value="Genomic_DNA"/>
</dbReference>
<dbReference type="InterPro" id="IPR036397">
    <property type="entry name" value="RNaseH_sf"/>
</dbReference>
<dbReference type="AlphaFoldDB" id="A0A518DFP0"/>
<proteinExistence type="predicted"/>
<sequence length="76" mass="8594">MPENATLVRLPPYSPELNPIENLWRHLKSCFWSNRAYADYDALEAAAMAAWRVAVPDQDLVRSVCAAPYLDRATSN</sequence>
<gene>
    <name evidence="2" type="ORF">Pla175_36710</name>
</gene>
<evidence type="ECO:0000259" key="1">
    <source>
        <dbReference type="Pfam" id="PF13358"/>
    </source>
</evidence>
<organism evidence="2 3">
    <name type="scientific">Pirellulimonas nuda</name>
    <dbReference type="NCBI Taxonomy" id="2528009"/>
    <lineage>
        <taxon>Bacteria</taxon>
        <taxon>Pseudomonadati</taxon>
        <taxon>Planctomycetota</taxon>
        <taxon>Planctomycetia</taxon>
        <taxon>Pirellulales</taxon>
        <taxon>Lacipirellulaceae</taxon>
        <taxon>Pirellulimonas</taxon>
    </lineage>
</organism>
<dbReference type="InterPro" id="IPR038717">
    <property type="entry name" value="Tc1-like_DDE_dom"/>
</dbReference>
<accession>A0A518DFP0</accession>
<protein>
    <recommendedName>
        <fullName evidence="1">Tc1-like transposase DDE domain-containing protein</fullName>
    </recommendedName>
</protein>
<dbReference type="KEGG" id="pnd:Pla175_36710"/>
<keyword evidence="3" id="KW-1185">Reference proteome</keyword>
<feature type="domain" description="Tc1-like transposase DDE" evidence="1">
    <location>
        <begin position="4"/>
        <end position="43"/>
    </location>
</feature>
<evidence type="ECO:0000313" key="3">
    <source>
        <dbReference type="Proteomes" id="UP000317429"/>
    </source>
</evidence>
<dbReference type="GO" id="GO:0003676">
    <property type="term" value="F:nucleic acid binding"/>
    <property type="evidence" value="ECO:0007669"/>
    <property type="project" value="InterPro"/>
</dbReference>
<dbReference type="Pfam" id="PF13358">
    <property type="entry name" value="DDE_3"/>
    <property type="match status" value="1"/>
</dbReference>
<dbReference type="Proteomes" id="UP000317429">
    <property type="component" value="Chromosome"/>
</dbReference>
<reference evidence="2 3" key="1">
    <citation type="submission" date="2019-02" db="EMBL/GenBank/DDBJ databases">
        <title>Deep-cultivation of Planctomycetes and their phenomic and genomic characterization uncovers novel biology.</title>
        <authorList>
            <person name="Wiegand S."/>
            <person name="Jogler M."/>
            <person name="Boedeker C."/>
            <person name="Pinto D."/>
            <person name="Vollmers J."/>
            <person name="Rivas-Marin E."/>
            <person name="Kohn T."/>
            <person name="Peeters S.H."/>
            <person name="Heuer A."/>
            <person name="Rast P."/>
            <person name="Oberbeckmann S."/>
            <person name="Bunk B."/>
            <person name="Jeske O."/>
            <person name="Meyerdierks A."/>
            <person name="Storesund J.E."/>
            <person name="Kallscheuer N."/>
            <person name="Luecker S."/>
            <person name="Lage O.M."/>
            <person name="Pohl T."/>
            <person name="Merkel B.J."/>
            <person name="Hornburger P."/>
            <person name="Mueller R.-W."/>
            <person name="Bruemmer F."/>
            <person name="Labrenz M."/>
            <person name="Spormann A.M."/>
            <person name="Op den Camp H."/>
            <person name="Overmann J."/>
            <person name="Amann R."/>
            <person name="Jetten M.S.M."/>
            <person name="Mascher T."/>
            <person name="Medema M.H."/>
            <person name="Devos D.P."/>
            <person name="Kaster A.-K."/>
            <person name="Ovreas L."/>
            <person name="Rohde M."/>
            <person name="Galperin M.Y."/>
            <person name="Jogler C."/>
        </authorList>
    </citation>
    <scope>NUCLEOTIDE SEQUENCE [LARGE SCALE GENOMIC DNA]</scope>
    <source>
        <strain evidence="2 3">Pla175</strain>
    </source>
</reference>